<organism evidence="1 2">
    <name type="scientific">Deinococcus detaillensis</name>
    <dbReference type="NCBI Taxonomy" id="2592048"/>
    <lineage>
        <taxon>Bacteria</taxon>
        <taxon>Thermotogati</taxon>
        <taxon>Deinococcota</taxon>
        <taxon>Deinococci</taxon>
        <taxon>Deinococcales</taxon>
        <taxon>Deinococcaceae</taxon>
        <taxon>Deinococcus</taxon>
    </lineage>
</organism>
<accession>A0A553V435</accession>
<protein>
    <submittedName>
        <fullName evidence="1">Uncharacterized protein</fullName>
    </submittedName>
</protein>
<proteinExistence type="predicted"/>
<gene>
    <name evidence="1" type="ORF">FNU79_04810</name>
</gene>
<comment type="caution">
    <text evidence="1">The sequence shown here is derived from an EMBL/GenBank/DDBJ whole genome shotgun (WGS) entry which is preliminary data.</text>
</comment>
<dbReference type="RefSeq" id="WP_143719760.1">
    <property type="nucleotide sequence ID" value="NZ_VKDB01000003.1"/>
</dbReference>
<reference evidence="1 2" key="1">
    <citation type="submission" date="2019-07" db="EMBL/GenBank/DDBJ databases">
        <title>Deinococcus detaillus sp. nov., isolated from humus soil in Antarctica.</title>
        <authorList>
            <person name="Zhang K."/>
        </authorList>
    </citation>
    <scope>NUCLEOTIDE SEQUENCE [LARGE SCALE GENOMIC DNA]</scope>
    <source>
        <strain evidence="1 2">H1</strain>
    </source>
</reference>
<evidence type="ECO:0000313" key="1">
    <source>
        <dbReference type="EMBL" id="TSA87215.1"/>
    </source>
</evidence>
<sequence length="204" mass="22299">MFTFAEAATLSAARVGQETHLLARFAARLPAAFVLEAEFEEAFYRRANLPEQLGKLFAPINPRRIDEDLLENLCARATPLVRTSALMDDSVQLLLRAVKNAGLASGEFHLRRPTERRSESGEARPPSNEVLFALKRLWATDWTFEAVLARLDRVDSVDGAGSIALEARPVLIFAGPAGRPDPALAEELGMFEAWRSAAGLVGLA</sequence>
<dbReference type="OrthoDB" id="70846at2"/>
<dbReference type="AlphaFoldDB" id="A0A553V435"/>
<dbReference type="EMBL" id="VKDB01000003">
    <property type="protein sequence ID" value="TSA87215.1"/>
    <property type="molecule type" value="Genomic_DNA"/>
</dbReference>
<dbReference type="Proteomes" id="UP000316092">
    <property type="component" value="Unassembled WGS sequence"/>
</dbReference>
<evidence type="ECO:0000313" key="2">
    <source>
        <dbReference type="Proteomes" id="UP000316092"/>
    </source>
</evidence>
<name>A0A553V435_9DEIO</name>
<keyword evidence="2" id="KW-1185">Reference proteome</keyword>